<dbReference type="AlphaFoldDB" id="A0A5N0E9Z5"/>
<dbReference type="Proteomes" id="UP000323876">
    <property type="component" value="Unassembled WGS sequence"/>
</dbReference>
<evidence type="ECO:0000256" key="1">
    <source>
        <dbReference type="ARBA" id="ARBA00023002"/>
    </source>
</evidence>
<evidence type="ECO:0000259" key="3">
    <source>
        <dbReference type="Pfam" id="PF02826"/>
    </source>
</evidence>
<name>A0A5N0E9Z5_9NOCA</name>
<proteinExistence type="predicted"/>
<keyword evidence="5" id="KW-1185">Reference proteome</keyword>
<sequence>MAGMAVIVLVPDDYGMTALSGIDGVQLLRYHAGEALPDGAEHAEVLVPKFLSRADTVDLSRLTKLRLVQTMTAGAEGWISQLPDGVRLSTGRGAHGGSSAEWVMAALLHIYRDLGPFTDAKRAQHWDFHQTETLVGKRILIVGAGDLTAELVRRLSGFDTAVTLVGGRARDGVHGVDELPGLIPGHDVVVLTVPVTSRTVGMVDAAFLAAMDDHAILVNIARGPIVDTDALVAELLSGRLRAALDVTDPEPLPPGHPLWTAPNLVLTPHVGGNSTGSFERGYAVVRAEIIRFLSGEEPKNLVRGEY</sequence>
<comment type="caution">
    <text evidence="4">The sequence shown here is derived from an EMBL/GenBank/DDBJ whole genome shotgun (WGS) entry which is preliminary data.</text>
</comment>
<keyword evidence="1" id="KW-0560">Oxidoreductase</keyword>
<dbReference type="OrthoDB" id="4324715at2"/>
<dbReference type="Gene3D" id="3.40.50.720">
    <property type="entry name" value="NAD(P)-binding Rossmann-like Domain"/>
    <property type="match status" value="2"/>
</dbReference>
<dbReference type="PANTHER" id="PTHR43333:SF1">
    <property type="entry name" value="D-ISOMER SPECIFIC 2-HYDROXYACID DEHYDROGENASE NAD-BINDING DOMAIN-CONTAINING PROTEIN"/>
    <property type="match status" value="1"/>
</dbReference>
<dbReference type="InterPro" id="IPR006140">
    <property type="entry name" value="D-isomer_DH_NAD-bd"/>
</dbReference>
<dbReference type="Pfam" id="PF02826">
    <property type="entry name" value="2-Hacid_dh_C"/>
    <property type="match status" value="1"/>
</dbReference>
<reference evidence="4 5" key="1">
    <citation type="submission" date="2019-09" db="EMBL/GenBank/DDBJ databases">
        <authorList>
            <person name="Wang X."/>
        </authorList>
    </citation>
    <scope>NUCLEOTIDE SEQUENCE [LARGE SCALE GENOMIC DNA]</scope>
    <source>
        <strain evidence="4 5">CICC 11023</strain>
    </source>
</reference>
<feature type="domain" description="D-isomer specific 2-hydroxyacid dehydrogenase NAD-binding" evidence="3">
    <location>
        <begin position="104"/>
        <end position="271"/>
    </location>
</feature>
<evidence type="ECO:0000256" key="2">
    <source>
        <dbReference type="ARBA" id="ARBA00023027"/>
    </source>
</evidence>
<dbReference type="EMBL" id="VXLC01000014">
    <property type="protein sequence ID" value="KAA8886257.1"/>
    <property type="molecule type" value="Genomic_DNA"/>
</dbReference>
<dbReference type="InterPro" id="IPR036291">
    <property type="entry name" value="NAD(P)-bd_dom_sf"/>
</dbReference>
<evidence type="ECO:0000313" key="4">
    <source>
        <dbReference type="EMBL" id="KAA8886257.1"/>
    </source>
</evidence>
<dbReference type="GO" id="GO:0051287">
    <property type="term" value="F:NAD binding"/>
    <property type="evidence" value="ECO:0007669"/>
    <property type="project" value="InterPro"/>
</dbReference>
<protein>
    <submittedName>
        <fullName evidence="4">2-hydroxyacid dehydrogenase</fullName>
    </submittedName>
</protein>
<dbReference type="SUPFAM" id="SSF51735">
    <property type="entry name" value="NAD(P)-binding Rossmann-fold domains"/>
    <property type="match status" value="1"/>
</dbReference>
<keyword evidence="2" id="KW-0520">NAD</keyword>
<organism evidence="4 5">
    <name type="scientific">Nocardia colli</name>
    <dbReference type="NCBI Taxonomy" id="2545717"/>
    <lineage>
        <taxon>Bacteria</taxon>
        <taxon>Bacillati</taxon>
        <taxon>Actinomycetota</taxon>
        <taxon>Actinomycetes</taxon>
        <taxon>Mycobacteriales</taxon>
        <taxon>Nocardiaceae</taxon>
        <taxon>Nocardia</taxon>
    </lineage>
</organism>
<dbReference type="GO" id="GO:0016491">
    <property type="term" value="F:oxidoreductase activity"/>
    <property type="evidence" value="ECO:0007669"/>
    <property type="project" value="UniProtKB-KW"/>
</dbReference>
<accession>A0A5N0E9Z5</accession>
<dbReference type="PANTHER" id="PTHR43333">
    <property type="entry name" value="2-HACID_DH_C DOMAIN-CONTAINING PROTEIN"/>
    <property type="match status" value="1"/>
</dbReference>
<evidence type="ECO:0000313" key="5">
    <source>
        <dbReference type="Proteomes" id="UP000323876"/>
    </source>
</evidence>
<gene>
    <name evidence="4" type="ORF">F3087_24485</name>
</gene>
<dbReference type="CDD" id="cd12166">
    <property type="entry name" value="2-Hacid_dh_7"/>
    <property type="match status" value="1"/>
</dbReference>